<sequence>MVGSFHNISESIENLSSAYLKPNVKKESILNPKVHISDGTGGGVPRLLPNIESSTSTKFYRCSNSSRDCDKYVAYDFSSICPSCQRAMSSEVSFVGLPSATNMESSSEGGYVKGLVSYMVMDDLEVKPMSIVSGTITLLNRFNVKEIGALQEKVVNLGINEVAQLDNEKN</sequence>
<organism evidence="1 2">
    <name type="scientific">Lithocarpus litseifolius</name>
    <dbReference type="NCBI Taxonomy" id="425828"/>
    <lineage>
        <taxon>Eukaryota</taxon>
        <taxon>Viridiplantae</taxon>
        <taxon>Streptophyta</taxon>
        <taxon>Embryophyta</taxon>
        <taxon>Tracheophyta</taxon>
        <taxon>Spermatophyta</taxon>
        <taxon>Magnoliopsida</taxon>
        <taxon>eudicotyledons</taxon>
        <taxon>Gunneridae</taxon>
        <taxon>Pentapetalae</taxon>
        <taxon>rosids</taxon>
        <taxon>fabids</taxon>
        <taxon>Fagales</taxon>
        <taxon>Fagaceae</taxon>
        <taxon>Lithocarpus</taxon>
    </lineage>
</organism>
<evidence type="ECO:0000313" key="2">
    <source>
        <dbReference type="Proteomes" id="UP001459277"/>
    </source>
</evidence>
<dbReference type="PANTHER" id="PTHR33103:SF19">
    <property type="entry name" value="OS09G0544700 PROTEIN"/>
    <property type="match status" value="1"/>
</dbReference>
<dbReference type="EMBL" id="JAZDWU010000005">
    <property type="protein sequence ID" value="KAL0003007.1"/>
    <property type="molecule type" value="Genomic_DNA"/>
</dbReference>
<comment type="caution">
    <text evidence="1">The sequence shown here is derived from an EMBL/GenBank/DDBJ whole genome shotgun (WGS) entry which is preliminary data.</text>
</comment>
<gene>
    <name evidence="1" type="ORF">SO802_016788</name>
</gene>
<protein>
    <submittedName>
        <fullName evidence="1">Uncharacterized protein</fullName>
    </submittedName>
</protein>
<keyword evidence="2" id="KW-1185">Reference proteome</keyword>
<evidence type="ECO:0000313" key="1">
    <source>
        <dbReference type="EMBL" id="KAL0003007.1"/>
    </source>
</evidence>
<dbReference type="AlphaFoldDB" id="A0AAW2CXG5"/>
<accession>A0AAW2CXG5</accession>
<dbReference type="Pfam" id="PF05056">
    <property type="entry name" value="DUF674"/>
    <property type="match status" value="1"/>
</dbReference>
<dbReference type="InterPro" id="IPR007750">
    <property type="entry name" value="DUF674"/>
</dbReference>
<reference evidence="1 2" key="1">
    <citation type="submission" date="2024-01" db="EMBL/GenBank/DDBJ databases">
        <title>A telomere-to-telomere, gap-free genome of sweet tea (Lithocarpus litseifolius).</title>
        <authorList>
            <person name="Zhou J."/>
        </authorList>
    </citation>
    <scope>NUCLEOTIDE SEQUENCE [LARGE SCALE GENOMIC DNA]</scope>
    <source>
        <strain evidence="1">Zhou-2022a</strain>
        <tissue evidence="1">Leaf</tissue>
    </source>
</reference>
<proteinExistence type="predicted"/>
<name>A0AAW2CXG5_9ROSI</name>
<dbReference type="PANTHER" id="PTHR33103">
    <property type="entry name" value="OS01G0153900 PROTEIN"/>
    <property type="match status" value="1"/>
</dbReference>
<dbReference type="Proteomes" id="UP001459277">
    <property type="component" value="Unassembled WGS sequence"/>
</dbReference>